<reference evidence="8 9" key="1">
    <citation type="journal article" date="2018" name="IMA Fungus">
        <title>IMA Genome-F 9: Draft genome sequence of Annulohypoxylon stygium, Aspergillus mulundensis, Berkeleyomyces basicola (syn. Thielaviopsis basicola), Ceratocystis smalleyi, two Cercospora beticola strains, Coleophoma cylindrospora, Fusarium fracticaudum, Phialophora cf. hyalina, and Morchella septimelata.</title>
        <authorList>
            <person name="Wingfield B.D."/>
            <person name="Bills G.F."/>
            <person name="Dong Y."/>
            <person name="Huang W."/>
            <person name="Nel W.J."/>
            <person name="Swalarsk-Parry B.S."/>
            <person name="Vaghefi N."/>
            <person name="Wilken P.M."/>
            <person name="An Z."/>
            <person name="de Beer Z.W."/>
            <person name="De Vos L."/>
            <person name="Chen L."/>
            <person name="Duong T.A."/>
            <person name="Gao Y."/>
            <person name="Hammerbacher A."/>
            <person name="Kikkert J.R."/>
            <person name="Li Y."/>
            <person name="Li H."/>
            <person name="Li K."/>
            <person name="Li Q."/>
            <person name="Liu X."/>
            <person name="Ma X."/>
            <person name="Naidoo K."/>
            <person name="Pethybridge S.J."/>
            <person name="Sun J."/>
            <person name="Steenkamp E.T."/>
            <person name="van der Nest M.A."/>
            <person name="van Wyk S."/>
            <person name="Wingfield M.J."/>
            <person name="Xiong C."/>
            <person name="Yue Q."/>
            <person name="Zhang X."/>
        </authorList>
    </citation>
    <scope>NUCLEOTIDE SEQUENCE [LARGE SCALE GENOMIC DNA]</scope>
    <source>
        <strain evidence="8 9">DSM 5745</strain>
    </source>
</reference>
<accession>A0A3D8SL84</accession>
<dbReference type="GO" id="GO:0004553">
    <property type="term" value="F:hydrolase activity, hydrolyzing O-glycosyl compounds"/>
    <property type="evidence" value="ECO:0007669"/>
    <property type="project" value="InterPro"/>
</dbReference>
<dbReference type="InterPro" id="IPR006047">
    <property type="entry name" value="GH13_cat_dom"/>
</dbReference>
<dbReference type="Gene3D" id="3.20.20.80">
    <property type="entry name" value="Glycosidases"/>
    <property type="match status" value="1"/>
</dbReference>
<dbReference type="Gene3D" id="2.40.30.140">
    <property type="match status" value="1"/>
</dbReference>
<dbReference type="SUPFAM" id="SSF51011">
    <property type="entry name" value="Glycosyl hydrolase domain"/>
    <property type="match status" value="1"/>
</dbReference>
<dbReference type="Gene3D" id="2.60.40.1180">
    <property type="entry name" value="Golgi alpha-mannosidase II"/>
    <property type="match status" value="1"/>
</dbReference>
<name>A0A3D8SL84_9EURO</name>
<evidence type="ECO:0000256" key="1">
    <source>
        <dbReference type="ARBA" id="ARBA00001913"/>
    </source>
</evidence>
<dbReference type="GO" id="GO:0005975">
    <property type="term" value="P:carbohydrate metabolic process"/>
    <property type="evidence" value="ECO:0007669"/>
    <property type="project" value="InterPro"/>
</dbReference>
<comment type="cofactor">
    <cofactor evidence="1">
        <name>Ca(2+)</name>
        <dbReference type="ChEBI" id="CHEBI:29108"/>
    </cofactor>
</comment>
<dbReference type="NCBIfam" id="NF006968">
    <property type="entry name" value="PRK09441.1-1"/>
    <property type="match status" value="1"/>
</dbReference>
<keyword evidence="3" id="KW-0479">Metal-binding</keyword>
<protein>
    <recommendedName>
        <fullName evidence="7">Glycosyl hydrolase family 13 catalytic domain-containing protein</fullName>
    </recommendedName>
</protein>
<dbReference type="GeneID" id="38114082"/>
<organism evidence="8 9">
    <name type="scientific">Aspergillus mulundensis</name>
    <dbReference type="NCBI Taxonomy" id="1810919"/>
    <lineage>
        <taxon>Eukaryota</taxon>
        <taxon>Fungi</taxon>
        <taxon>Dikarya</taxon>
        <taxon>Ascomycota</taxon>
        <taxon>Pezizomycotina</taxon>
        <taxon>Eurotiomycetes</taxon>
        <taxon>Eurotiomycetidae</taxon>
        <taxon>Eurotiales</taxon>
        <taxon>Aspergillaceae</taxon>
        <taxon>Aspergillus</taxon>
        <taxon>Aspergillus subgen. Nidulantes</taxon>
    </lineage>
</organism>
<dbReference type="InterPro" id="IPR017853">
    <property type="entry name" value="GH"/>
</dbReference>
<evidence type="ECO:0000259" key="7">
    <source>
        <dbReference type="SMART" id="SM00642"/>
    </source>
</evidence>
<dbReference type="Pfam" id="PF00128">
    <property type="entry name" value="Alpha-amylase"/>
    <property type="match status" value="1"/>
</dbReference>
<dbReference type="CDD" id="cd11318">
    <property type="entry name" value="AmyAc_bac_fung_AmyA"/>
    <property type="match status" value="1"/>
</dbReference>
<dbReference type="SUPFAM" id="SSF51445">
    <property type="entry name" value="(Trans)glycosidases"/>
    <property type="match status" value="1"/>
</dbReference>
<comment type="caution">
    <text evidence="8">The sequence shown here is derived from an EMBL/GenBank/DDBJ whole genome shotgun (WGS) entry which is preliminary data.</text>
</comment>
<evidence type="ECO:0000256" key="3">
    <source>
        <dbReference type="ARBA" id="ARBA00022723"/>
    </source>
</evidence>
<dbReference type="NCBIfam" id="NF006969">
    <property type="entry name" value="PRK09441.1-2"/>
    <property type="match status" value="1"/>
</dbReference>
<dbReference type="Proteomes" id="UP000256690">
    <property type="component" value="Unassembled WGS sequence"/>
</dbReference>
<dbReference type="OrthoDB" id="550577at2759"/>
<keyword evidence="9" id="KW-1185">Reference proteome</keyword>
<evidence type="ECO:0000313" key="9">
    <source>
        <dbReference type="Proteomes" id="UP000256690"/>
    </source>
</evidence>
<sequence length="561" mass="62057">MASLLSCWFLPWRSGGRPNWKKIEEAASPARLQALPSWTAPDNSLLFQGFEWHVPADGAHWARLARALPGLRALGVDSIWLPPGCKGMDVDGNGYDIYDLWDLGEFGQKGAVRTKFGTREELLQLVRTARGLGMRVIWDAVLNHKAGADFPERCEAVRVDPERRNVDVSKPMTISGWTGFEFAGRGDTYSGMKYHSEHFSGVDWDDSTQTGGVYRILGGKKNWAQDVSQEKGNYDYLMFADLDLSHPEVRADLLSWGSWITEQLSLDGMRLDAAKHFSTGFQRAFVEHVRKTKPAFSVIGEYWSGDIKELAGYLQDMEHTVSAFDVPLVDRFSQISRTRGADLRRIFDGTLVHSHPEHAVTIVTNHDTVPPLPSSLQPTNQPQTKQPGQMMDTPISPSFKPLAYALTLLRKDGLPTLFYGDLYGIRHNVKKPLTPACAGKLPILAQARAHFAYGEQQDYFDAPNCIGFTRYGNAAHPAGLVCVMSNTGAASKKMFVGTQRAGEEWVDLLRPGATRVVIDKRGYGVFGVEAVSVAVWVPAQAAAGVGLGREKVEFDVNIYGL</sequence>
<comment type="similarity">
    <text evidence="2">Belongs to the glycosyl hydrolase 13 family.</text>
</comment>
<evidence type="ECO:0000256" key="6">
    <source>
        <dbReference type="ARBA" id="ARBA00023295"/>
    </source>
</evidence>
<dbReference type="EMBL" id="PVWQ01000003">
    <property type="protein sequence ID" value="RDW87070.1"/>
    <property type="molecule type" value="Genomic_DNA"/>
</dbReference>
<feature type="domain" description="Glycosyl hydrolase family 13 catalytic" evidence="7">
    <location>
        <begin position="44"/>
        <end position="452"/>
    </location>
</feature>
<gene>
    <name evidence="8" type="ORF">DSM5745_03712</name>
</gene>
<dbReference type="STRING" id="1810919.A0A3D8SL84"/>
<evidence type="ECO:0000256" key="2">
    <source>
        <dbReference type="ARBA" id="ARBA00008061"/>
    </source>
</evidence>
<dbReference type="SMART" id="SM00642">
    <property type="entry name" value="Aamy"/>
    <property type="match status" value="1"/>
</dbReference>
<dbReference type="AlphaFoldDB" id="A0A3D8SL84"/>
<keyword evidence="4" id="KW-0378">Hydrolase</keyword>
<evidence type="ECO:0000313" key="8">
    <source>
        <dbReference type="EMBL" id="RDW87070.1"/>
    </source>
</evidence>
<dbReference type="RefSeq" id="XP_026606594.1">
    <property type="nucleotide sequence ID" value="XM_026745728.1"/>
</dbReference>
<keyword evidence="6" id="KW-0326">Glycosidase</keyword>
<keyword evidence="5" id="KW-0119">Carbohydrate metabolism</keyword>
<proteinExistence type="inferred from homology"/>
<dbReference type="InterPro" id="IPR013780">
    <property type="entry name" value="Glyco_hydro_b"/>
</dbReference>
<dbReference type="GO" id="GO:0005509">
    <property type="term" value="F:calcium ion binding"/>
    <property type="evidence" value="ECO:0007669"/>
    <property type="project" value="InterPro"/>
</dbReference>
<dbReference type="InterPro" id="IPR013776">
    <property type="entry name" value="A-amylase_thermo"/>
</dbReference>
<evidence type="ECO:0000256" key="5">
    <source>
        <dbReference type="ARBA" id="ARBA00023277"/>
    </source>
</evidence>
<dbReference type="PANTHER" id="PTHR43447">
    <property type="entry name" value="ALPHA-AMYLASE"/>
    <property type="match status" value="1"/>
</dbReference>
<dbReference type="PIRSF" id="PIRSF001021">
    <property type="entry name" value="Alph-amls_thrmst"/>
    <property type="match status" value="1"/>
</dbReference>
<evidence type="ECO:0000256" key="4">
    <source>
        <dbReference type="ARBA" id="ARBA00022801"/>
    </source>
</evidence>